<feature type="compositionally biased region" description="Polar residues" evidence="1">
    <location>
        <begin position="1"/>
        <end position="11"/>
    </location>
</feature>
<feature type="region of interest" description="Disordered" evidence="1">
    <location>
        <begin position="1"/>
        <end position="68"/>
    </location>
</feature>
<reference evidence="2 3" key="1">
    <citation type="submission" date="2019-03" db="EMBL/GenBank/DDBJ databases">
        <title>First draft genome of Liparis tanakae, snailfish: a comprehensive survey of snailfish specific genes.</title>
        <authorList>
            <person name="Kim W."/>
            <person name="Song I."/>
            <person name="Jeong J.-H."/>
            <person name="Kim D."/>
            <person name="Kim S."/>
            <person name="Ryu S."/>
            <person name="Song J.Y."/>
            <person name="Lee S.K."/>
        </authorList>
    </citation>
    <scope>NUCLEOTIDE SEQUENCE [LARGE SCALE GENOMIC DNA]</scope>
    <source>
        <tissue evidence="2">Muscle</tissue>
    </source>
</reference>
<dbReference type="Proteomes" id="UP000314294">
    <property type="component" value="Unassembled WGS sequence"/>
</dbReference>
<name>A0A4Z2GMA2_9TELE</name>
<feature type="compositionally biased region" description="Polar residues" evidence="1">
    <location>
        <begin position="55"/>
        <end position="68"/>
    </location>
</feature>
<organism evidence="2 3">
    <name type="scientific">Liparis tanakae</name>
    <name type="common">Tanaka's snailfish</name>
    <dbReference type="NCBI Taxonomy" id="230148"/>
    <lineage>
        <taxon>Eukaryota</taxon>
        <taxon>Metazoa</taxon>
        <taxon>Chordata</taxon>
        <taxon>Craniata</taxon>
        <taxon>Vertebrata</taxon>
        <taxon>Euteleostomi</taxon>
        <taxon>Actinopterygii</taxon>
        <taxon>Neopterygii</taxon>
        <taxon>Teleostei</taxon>
        <taxon>Neoteleostei</taxon>
        <taxon>Acanthomorphata</taxon>
        <taxon>Eupercaria</taxon>
        <taxon>Perciformes</taxon>
        <taxon>Cottioidei</taxon>
        <taxon>Cottales</taxon>
        <taxon>Liparidae</taxon>
        <taxon>Liparis</taxon>
    </lineage>
</organism>
<proteinExistence type="predicted"/>
<gene>
    <name evidence="2" type="ORF">EYF80_035430</name>
</gene>
<dbReference type="EMBL" id="SRLO01000487">
    <property type="protein sequence ID" value="TNN54350.1"/>
    <property type="molecule type" value="Genomic_DNA"/>
</dbReference>
<accession>A0A4Z2GMA2</accession>
<evidence type="ECO:0000256" key="1">
    <source>
        <dbReference type="SAM" id="MobiDB-lite"/>
    </source>
</evidence>
<sequence length="218" mass="23159">MPLSISATAGTNLRGLSMQNKHGHRGRVRRRVRGQTGEPHNKCREEGTDGEGSKPATQVQDPTGTIHSPSPLQYSFRGTDTSIALVTQAPGAITKDVASAPVAVSGKTAKLAIVVEHFLKKTLTEMRDMQAPRSWNARDVGDAGTVADGELELHVDAQHALAGDEVRPEPVVLVGLSDIAHLVFDIPGCTGSDTLRPFPSSDFTDMEHLSAAARPSRG</sequence>
<dbReference type="AlphaFoldDB" id="A0A4Z2GMA2"/>
<evidence type="ECO:0000313" key="2">
    <source>
        <dbReference type="EMBL" id="TNN54350.1"/>
    </source>
</evidence>
<keyword evidence="3" id="KW-1185">Reference proteome</keyword>
<comment type="caution">
    <text evidence="2">The sequence shown here is derived from an EMBL/GenBank/DDBJ whole genome shotgun (WGS) entry which is preliminary data.</text>
</comment>
<feature type="compositionally biased region" description="Basic residues" evidence="1">
    <location>
        <begin position="21"/>
        <end position="33"/>
    </location>
</feature>
<evidence type="ECO:0000313" key="3">
    <source>
        <dbReference type="Proteomes" id="UP000314294"/>
    </source>
</evidence>
<protein>
    <submittedName>
        <fullName evidence="2">Uncharacterized protein</fullName>
    </submittedName>
</protein>